<proteinExistence type="predicted"/>
<evidence type="ECO:0008006" key="3">
    <source>
        <dbReference type="Google" id="ProtNLM"/>
    </source>
</evidence>
<sequence length="333" mass="38026">MYQVGLALSLTCRDFAEKALPLLYQHLLIRNTHASRVLVGNLDKALPTDRSVKPERRGTFVKSIEFVDCHEREERRRRLVDKQYTVDYGRLFESFALHALHLCPNLTSLHFSTAPYPPTKWVFTNPDQGFYFPLVNLPPPSVQPLILENVRELSVHGRSQTTLYDLMASWKFGRLRSISLGANNLVNNKILRAHGTTVTRLHLSTDGDIPLTKLTKLCPDLHVLIISDESKDGIGEKRLAKFLKGHNTLSRFVFLTGSCDGTIQGWMDNLRKNPCPELPKLKDCYFRKVAAAAPERIDLQCMKESSLEGERKTRPSERRRKVNIDMICRGVLY</sequence>
<gene>
    <name evidence="1" type="ORF">SISNIDRAFT_496661</name>
</gene>
<dbReference type="Proteomes" id="UP000076722">
    <property type="component" value="Unassembled WGS sequence"/>
</dbReference>
<accession>A0A164SB38</accession>
<name>A0A164SB38_9AGAM</name>
<keyword evidence="2" id="KW-1185">Reference proteome</keyword>
<evidence type="ECO:0000313" key="2">
    <source>
        <dbReference type="Proteomes" id="UP000076722"/>
    </source>
</evidence>
<evidence type="ECO:0000313" key="1">
    <source>
        <dbReference type="EMBL" id="KZS91307.1"/>
    </source>
</evidence>
<organism evidence="1 2">
    <name type="scientific">Sistotremastrum niveocremeum HHB9708</name>
    <dbReference type="NCBI Taxonomy" id="1314777"/>
    <lineage>
        <taxon>Eukaryota</taxon>
        <taxon>Fungi</taxon>
        <taxon>Dikarya</taxon>
        <taxon>Basidiomycota</taxon>
        <taxon>Agaricomycotina</taxon>
        <taxon>Agaricomycetes</taxon>
        <taxon>Sistotremastrales</taxon>
        <taxon>Sistotremastraceae</taxon>
        <taxon>Sertulicium</taxon>
        <taxon>Sertulicium niveocremeum</taxon>
    </lineage>
</organism>
<protein>
    <recommendedName>
        <fullName evidence="3">RNI-like protein</fullName>
    </recommendedName>
</protein>
<reference evidence="1 2" key="1">
    <citation type="journal article" date="2016" name="Mol. Biol. Evol.">
        <title>Comparative Genomics of Early-Diverging Mushroom-Forming Fungi Provides Insights into the Origins of Lignocellulose Decay Capabilities.</title>
        <authorList>
            <person name="Nagy L.G."/>
            <person name="Riley R."/>
            <person name="Tritt A."/>
            <person name="Adam C."/>
            <person name="Daum C."/>
            <person name="Floudas D."/>
            <person name="Sun H."/>
            <person name="Yadav J.S."/>
            <person name="Pangilinan J."/>
            <person name="Larsson K.H."/>
            <person name="Matsuura K."/>
            <person name="Barry K."/>
            <person name="Labutti K."/>
            <person name="Kuo R."/>
            <person name="Ohm R.A."/>
            <person name="Bhattacharya S.S."/>
            <person name="Shirouzu T."/>
            <person name="Yoshinaga Y."/>
            <person name="Martin F.M."/>
            <person name="Grigoriev I.V."/>
            <person name="Hibbett D.S."/>
        </authorList>
    </citation>
    <scope>NUCLEOTIDE SEQUENCE [LARGE SCALE GENOMIC DNA]</scope>
    <source>
        <strain evidence="1 2">HHB9708</strain>
    </source>
</reference>
<dbReference type="SUPFAM" id="SSF52047">
    <property type="entry name" value="RNI-like"/>
    <property type="match status" value="1"/>
</dbReference>
<dbReference type="EMBL" id="KV419416">
    <property type="protein sequence ID" value="KZS91307.1"/>
    <property type="molecule type" value="Genomic_DNA"/>
</dbReference>
<dbReference type="AlphaFoldDB" id="A0A164SB38"/>